<accession>A0A2B4R6B8</accession>
<evidence type="ECO:0000256" key="2">
    <source>
        <dbReference type="ARBA" id="ARBA00022695"/>
    </source>
</evidence>
<dbReference type="Pfam" id="PF17917">
    <property type="entry name" value="RT_RNaseH"/>
    <property type="match status" value="1"/>
</dbReference>
<feature type="domain" description="Reverse transcriptase RNase H-like" evidence="7">
    <location>
        <begin position="136"/>
        <end position="241"/>
    </location>
</feature>
<proteinExistence type="predicted"/>
<dbReference type="AlphaFoldDB" id="A0A2B4R6B8"/>
<protein>
    <submittedName>
        <fullName evidence="8">Retrovirus-related Pol polyprotein from transposon 17.6</fullName>
    </submittedName>
</protein>
<dbReference type="FunFam" id="3.10.20.370:FF:000001">
    <property type="entry name" value="Retrovirus-related Pol polyprotein from transposon 17.6-like protein"/>
    <property type="match status" value="1"/>
</dbReference>
<evidence type="ECO:0000256" key="5">
    <source>
        <dbReference type="ARBA" id="ARBA00022801"/>
    </source>
</evidence>
<dbReference type="PANTHER" id="PTHR37984">
    <property type="entry name" value="PROTEIN CBG26694"/>
    <property type="match status" value="1"/>
</dbReference>
<evidence type="ECO:0000313" key="9">
    <source>
        <dbReference type="Proteomes" id="UP000225706"/>
    </source>
</evidence>
<sequence length="274" mass="31256">MSPLTGDKKQHGKALKGVLDRIRDSGLKLYEKKCRTGVTETTFLGHMITAEGIKPDPKKIEAITDTPTPSNKTEVQHFLGMITYLDKFLPHLSDETAPLRQLLEKDVEWHFEEHHHHAVQWLKNLVTSTPILTYYDPNLPLRITADPFKSGLEAVLEQGHQDTWKPVAFASRAMTQSEQNYAQIEKEILAIVFACECFHEYSYGRAVTVRSDHKPLKAIFTKPLSKAPPRLQRLLLRIQRYDLHVQYTPGTDIPVADALSRAYLTKVIKLHQLS</sequence>
<keyword evidence="5" id="KW-0378">Hydrolase</keyword>
<dbReference type="GO" id="GO:0004519">
    <property type="term" value="F:endonuclease activity"/>
    <property type="evidence" value="ECO:0007669"/>
    <property type="project" value="UniProtKB-KW"/>
</dbReference>
<reference evidence="9" key="1">
    <citation type="journal article" date="2017" name="bioRxiv">
        <title>Comparative analysis of the genomes of Stylophora pistillata and Acropora digitifera provides evidence for extensive differences between species of corals.</title>
        <authorList>
            <person name="Voolstra C.R."/>
            <person name="Li Y."/>
            <person name="Liew Y.J."/>
            <person name="Baumgarten S."/>
            <person name="Zoccola D."/>
            <person name="Flot J.-F."/>
            <person name="Tambutte S."/>
            <person name="Allemand D."/>
            <person name="Aranda M."/>
        </authorList>
    </citation>
    <scope>NUCLEOTIDE SEQUENCE [LARGE SCALE GENOMIC DNA]</scope>
</reference>
<gene>
    <name evidence="8" type="primary">pol</name>
    <name evidence="8" type="ORF">AWC38_SpisGene23710</name>
</gene>
<evidence type="ECO:0000313" key="8">
    <source>
        <dbReference type="EMBL" id="PFX12349.1"/>
    </source>
</evidence>
<dbReference type="CDD" id="cd09274">
    <property type="entry name" value="RNase_HI_RT_Ty3"/>
    <property type="match status" value="1"/>
</dbReference>
<dbReference type="PANTHER" id="PTHR37984:SF8">
    <property type="entry name" value="CCHC-TYPE DOMAIN-CONTAINING PROTEIN"/>
    <property type="match status" value="1"/>
</dbReference>
<dbReference type="InterPro" id="IPR043128">
    <property type="entry name" value="Rev_trsase/Diguanyl_cyclase"/>
</dbReference>
<keyword evidence="6" id="KW-0695">RNA-directed DNA polymerase</keyword>
<comment type="caution">
    <text evidence="8">The sequence shown here is derived from an EMBL/GenBank/DDBJ whole genome shotgun (WGS) entry which is preliminary data.</text>
</comment>
<dbReference type="GO" id="GO:0003964">
    <property type="term" value="F:RNA-directed DNA polymerase activity"/>
    <property type="evidence" value="ECO:0007669"/>
    <property type="project" value="UniProtKB-KW"/>
</dbReference>
<keyword evidence="9" id="KW-1185">Reference proteome</keyword>
<organism evidence="8 9">
    <name type="scientific">Stylophora pistillata</name>
    <name type="common">Smooth cauliflower coral</name>
    <dbReference type="NCBI Taxonomy" id="50429"/>
    <lineage>
        <taxon>Eukaryota</taxon>
        <taxon>Metazoa</taxon>
        <taxon>Cnidaria</taxon>
        <taxon>Anthozoa</taxon>
        <taxon>Hexacorallia</taxon>
        <taxon>Scleractinia</taxon>
        <taxon>Astrocoeniina</taxon>
        <taxon>Pocilloporidae</taxon>
        <taxon>Stylophora</taxon>
    </lineage>
</organism>
<dbReference type="InterPro" id="IPR041373">
    <property type="entry name" value="RT_RNaseH"/>
</dbReference>
<evidence type="ECO:0000256" key="3">
    <source>
        <dbReference type="ARBA" id="ARBA00022722"/>
    </source>
</evidence>
<dbReference type="InterPro" id="IPR043502">
    <property type="entry name" value="DNA/RNA_pol_sf"/>
</dbReference>
<dbReference type="SUPFAM" id="SSF56672">
    <property type="entry name" value="DNA/RNA polymerases"/>
    <property type="match status" value="1"/>
</dbReference>
<keyword evidence="1" id="KW-0808">Transferase</keyword>
<dbReference type="FunFam" id="3.30.70.270:FF:000026">
    <property type="entry name" value="Transposon Ty3-G Gag-Pol polyprotein"/>
    <property type="match status" value="1"/>
</dbReference>
<dbReference type="InterPro" id="IPR050951">
    <property type="entry name" value="Retrovirus_Pol_polyprotein"/>
</dbReference>
<keyword evidence="2" id="KW-0548">Nucleotidyltransferase</keyword>
<dbReference type="Gene3D" id="3.10.20.370">
    <property type="match status" value="1"/>
</dbReference>
<evidence type="ECO:0000256" key="6">
    <source>
        <dbReference type="ARBA" id="ARBA00022918"/>
    </source>
</evidence>
<dbReference type="GO" id="GO:0016787">
    <property type="term" value="F:hydrolase activity"/>
    <property type="evidence" value="ECO:0007669"/>
    <property type="project" value="UniProtKB-KW"/>
</dbReference>
<dbReference type="Gene3D" id="3.30.70.270">
    <property type="match status" value="2"/>
</dbReference>
<keyword evidence="3" id="KW-0540">Nuclease</keyword>
<evidence type="ECO:0000259" key="7">
    <source>
        <dbReference type="Pfam" id="PF17917"/>
    </source>
</evidence>
<evidence type="ECO:0000256" key="1">
    <source>
        <dbReference type="ARBA" id="ARBA00022679"/>
    </source>
</evidence>
<dbReference type="Proteomes" id="UP000225706">
    <property type="component" value="Unassembled WGS sequence"/>
</dbReference>
<evidence type="ECO:0000256" key="4">
    <source>
        <dbReference type="ARBA" id="ARBA00022759"/>
    </source>
</evidence>
<dbReference type="STRING" id="50429.A0A2B4R6B8"/>
<dbReference type="EMBL" id="LSMT01001423">
    <property type="protein sequence ID" value="PFX12349.1"/>
    <property type="molecule type" value="Genomic_DNA"/>
</dbReference>
<name>A0A2B4R6B8_STYPI</name>
<dbReference type="OrthoDB" id="2286242at2759"/>
<keyword evidence="4" id="KW-0255">Endonuclease</keyword>